<dbReference type="Pfam" id="PF00501">
    <property type="entry name" value="AMP-binding"/>
    <property type="match status" value="1"/>
</dbReference>
<dbReference type="InterPro" id="IPR042099">
    <property type="entry name" value="ANL_N_sf"/>
</dbReference>
<comment type="caution">
    <text evidence="5">The sequence shown here is derived from an EMBL/GenBank/DDBJ whole genome shotgun (WGS) entry which is preliminary data.</text>
</comment>
<dbReference type="Pfam" id="PF13193">
    <property type="entry name" value="AMP-binding_C"/>
    <property type="match status" value="1"/>
</dbReference>
<dbReference type="Gene3D" id="3.40.50.12780">
    <property type="entry name" value="N-terminal domain of ligase-like"/>
    <property type="match status" value="1"/>
</dbReference>
<dbReference type="GO" id="GO:0006631">
    <property type="term" value="P:fatty acid metabolic process"/>
    <property type="evidence" value="ECO:0007669"/>
    <property type="project" value="TreeGrafter"/>
</dbReference>
<protein>
    <submittedName>
        <fullName evidence="5">AMP-binding protein</fullName>
    </submittedName>
</protein>
<evidence type="ECO:0000259" key="3">
    <source>
        <dbReference type="Pfam" id="PF00501"/>
    </source>
</evidence>
<organism evidence="5 6">
    <name type="scientific">Lapidilactobacillus dextrinicus</name>
    <dbReference type="NCBI Taxonomy" id="51664"/>
    <lineage>
        <taxon>Bacteria</taxon>
        <taxon>Bacillati</taxon>
        <taxon>Bacillota</taxon>
        <taxon>Bacilli</taxon>
        <taxon>Lactobacillales</taxon>
        <taxon>Lactobacillaceae</taxon>
        <taxon>Lapidilactobacillus</taxon>
    </lineage>
</organism>
<reference evidence="5" key="2">
    <citation type="submission" date="2021-09" db="EMBL/GenBank/DDBJ databases">
        <authorList>
            <person name="Gilroy R."/>
        </authorList>
    </citation>
    <scope>NUCLEOTIDE SEQUENCE</scope>
    <source>
        <strain evidence="5">CHK173-2119</strain>
    </source>
</reference>
<dbReference type="PROSITE" id="PS00455">
    <property type="entry name" value="AMP_BINDING"/>
    <property type="match status" value="1"/>
</dbReference>
<name>A0A921B361_9LACO</name>
<feature type="domain" description="AMP-dependent synthetase/ligase" evidence="3">
    <location>
        <begin position="16"/>
        <end position="369"/>
    </location>
</feature>
<keyword evidence="2" id="KW-0436">Ligase</keyword>
<evidence type="ECO:0000313" key="5">
    <source>
        <dbReference type="EMBL" id="HJE15232.1"/>
    </source>
</evidence>
<dbReference type="PANTHER" id="PTHR43201:SF5">
    <property type="entry name" value="MEDIUM-CHAIN ACYL-COA LIGASE ACSF2, MITOCHONDRIAL"/>
    <property type="match status" value="1"/>
</dbReference>
<dbReference type="Proteomes" id="UP000774947">
    <property type="component" value="Unassembled WGS sequence"/>
</dbReference>
<dbReference type="PANTHER" id="PTHR43201">
    <property type="entry name" value="ACYL-COA SYNTHETASE"/>
    <property type="match status" value="1"/>
</dbReference>
<dbReference type="InterPro" id="IPR025110">
    <property type="entry name" value="AMP-bd_C"/>
</dbReference>
<gene>
    <name evidence="5" type="ORF">K8W17_04060</name>
</gene>
<dbReference type="AlphaFoldDB" id="A0A921B361"/>
<dbReference type="Gene3D" id="3.30.300.30">
    <property type="match status" value="1"/>
</dbReference>
<dbReference type="InterPro" id="IPR000873">
    <property type="entry name" value="AMP-dep_synth/lig_dom"/>
</dbReference>
<dbReference type="GO" id="GO:0031956">
    <property type="term" value="F:medium-chain fatty acid-CoA ligase activity"/>
    <property type="evidence" value="ECO:0007669"/>
    <property type="project" value="TreeGrafter"/>
</dbReference>
<evidence type="ECO:0000256" key="2">
    <source>
        <dbReference type="ARBA" id="ARBA00022598"/>
    </source>
</evidence>
<proteinExistence type="inferred from homology"/>
<dbReference type="InterPro" id="IPR045851">
    <property type="entry name" value="AMP-bd_C_sf"/>
</dbReference>
<sequence>MTKLNMALTNQLLTDADRPLIKEVNQSKWLTKGEFRRDVTRIMTALTNVNIGYHDQVLVCLNNSSAYPELMQALWALGIAVHPVSASTPVAQLLAEWHEQDYVAMIIAPDLAAELLAQLALNITELQLSSMTGLQLLSDTAKLLARRCAPMAAIQENDLALILNTSGTTGKPKRVGLTHRMLFNGATHDAKSQQMTAKDTTLITMPMFHINAQVISVLAMRLADGKIVIAPKFSASRFWQQIAENQITWTSVVPTIISILLLNKRANEQYHKYAQFLKLRFVRSSSFALPEDKFRAFERRFNVQILEGYGMTETASQCTINPFNTPKIGSAGQPYQTEIAFLINGQLTQQPYQIGEIAVKGDHVITTYLDVGHDSFKDGWFLTGDLGYFDSDGYLFVKGRIKEMISHGGEKIAPVTVENELNHLDFISQVAVIGLPDDIYGEAVTAVIIPTKDQVHDYEVERQQIFDYAAEKLARYQRPTQVYFVDRFPLNATGKVVRQQLRQQILQQSQKVAH</sequence>
<evidence type="ECO:0000313" key="6">
    <source>
        <dbReference type="Proteomes" id="UP000774947"/>
    </source>
</evidence>
<reference evidence="5" key="1">
    <citation type="journal article" date="2021" name="PeerJ">
        <title>Extensive microbial diversity within the chicken gut microbiome revealed by metagenomics and culture.</title>
        <authorList>
            <person name="Gilroy R."/>
            <person name="Ravi A."/>
            <person name="Getino M."/>
            <person name="Pursley I."/>
            <person name="Horton D.L."/>
            <person name="Alikhan N.F."/>
            <person name="Baker D."/>
            <person name="Gharbi K."/>
            <person name="Hall N."/>
            <person name="Watson M."/>
            <person name="Adriaenssens E.M."/>
            <person name="Foster-Nyarko E."/>
            <person name="Jarju S."/>
            <person name="Secka A."/>
            <person name="Antonio M."/>
            <person name="Oren A."/>
            <person name="Chaudhuri R.R."/>
            <person name="La Ragione R."/>
            <person name="Hildebrand F."/>
            <person name="Pallen M.J."/>
        </authorList>
    </citation>
    <scope>NUCLEOTIDE SEQUENCE</scope>
    <source>
        <strain evidence="5">CHK173-2119</strain>
    </source>
</reference>
<accession>A0A921B361</accession>
<evidence type="ECO:0000256" key="1">
    <source>
        <dbReference type="ARBA" id="ARBA00006432"/>
    </source>
</evidence>
<comment type="similarity">
    <text evidence="1">Belongs to the ATP-dependent AMP-binding enzyme family.</text>
</comment>
<dbReference type="InterPro" id="IPR020845">
    <property type="entry name" value="AMP-binding_CS"/>
</dbReference>
<feature type="domain" description="AMP-binding enzyme C-terminal" evidence="4">
    <location>
        <begin position="417"/>
        <end position="495"/>
    </location>
</feature>
<dbReference type="SUPFAM" id="SSF56801">
    <property type="entry name" value="Acetyl-CoA synthetase-like"/>
    <property type="match status" value="1"/>
</dbReference>
<evidence type="ECO:0000259" key="4">
    <source>
        <dbReference type="Pfam" id="PF13193"/>
    </source>
</evidence>
<dbReference type="EMBL" id="DYXY01000101">
    <property type="protein sequence ID" value="HJE15232.1"/>
    <property type="molecule type" value="Genomic_DNA"/>
</dbReference>